<dbReference type="EMBL" id="FNCJ01000036">
    <property type="protein sequence ID" value="SDI82362.1"/>
    <property type="molecule type" value="Genomic_DNA"/>
</dbReference>
<gene>
    <name evidence="1" type="ORF">SAMN05216466_13635</name>
</gene>
<organism evidence="1 2">
    <name type="scientific">Paraburkholderia phenazinium</name>
    <dbReference type="NCBI Taxonomy" id="60549"/>
    <lineage>
        <taxon>Bacteria</taxon>
        <taxon>Pseudomonadati</taxon>
        <taxon>Pseudomonadota</taxon>
        <taxon>Betaproteobacteria</taxon>
        <taxon>Burkholderiales</taxon>
        <taxon>Burkholderiaceae</taxon>
        <taxon>Paraburkholderia</taxon>
    </lineage>
</organism>
<sequence length="218" mass="24619">MICRNGLLSPCRTSSSCIRRAPGQQFVGVGFYKRKCIGIPCRCLCQCELPLILGISVQKCSAIHAGHKSRTSLTYKLLSVFRADGCAIHLCLRRAELTLTGFSPFQRLLRSGVLWDREAVAVKCHPVCRLFSDRLRPSFKNAAEPSISRHPEKLRCHNQNGFLIRFRPTLMRPMDFRRAPAARRKSSLLSGHQSKRAGKFWIAARQINFIISPSLILN</sequence>
<protein>
    <submittedName>
        <fullName evidence="1">Uncharacterized protein</fullName>
    </submittedName>
</protein>
<accession>A0A1G8NQD1</accession>
<evidence type="ECO:0000313" key="2">
    <source>
        <dbReference type="Proteomes" id="UP000199706"/>
    </source>
</evidence>
<dbReference type="Proteomes" id="UP000199706">
    <property type="component" value="Unassembled WGS sequence"/>
</dbReference>
<evidence type="ECO:0000313" key="1">
    <source>
        <dbReference type="EMBL" id="SDI82362.1"/>
    </source>
</evidence>
<proteinExistence type="predicted"/>
<reference evidence="1 2" key="1">
    <citation type="submission" date="2016-10" db="EMBL/GenBank/DDBJ databases">
        <authorList>
            <person name="de Groot N.N."/>
        </authorList>
    </citation>
    <scope>NUCLEOTIDE SEQUENCE [LARGE SCALE GENOMIC DNA]</scope>
    <source>
        <strain evidence="1 2">LMG 2247</strain>
    </source>
</reference>
<dbReference type="AlphaFoldDB" id="A0A1G8NQD1"/>
<name>A0A1G8NQD1_9BURK</name>